<proteinExistence type="predicted"/>
<feature type="chain" id="PRO_5022943009" description="DUF1552 domain-containing protein" evidence="1">
    <location>
        <begin position="31"/>
        <end position="440"/>
    </location>
</feature>
<name>A0A5C5YRF1_9BACT</name>
<organism evidence="2 3">
    <name type="scientific">Posidoniimonas polymericola</name>
    <dbReference type="NCBI Taxonomy" id="2528002"/>
    <lineage>
        <taxon>Bacteria</taxon>
        <taxon>Pseudomonadati</taxon>
        <taxon>Planctomycetota</taxon>
        <taxon>Planctomycetia</taxon>
        <taxon>Pirellulales</taxon>
        <taxon>Lacipirellulaceae</taxon>
        <taxon>Posidoniimonas</taxon>
    </lineage>
</organism>
<dbReference type="OrthoDB" id="9146593at2"/>
<gene>
    <name evidence="2" type="ORF">Pla123a_21830</name>
</gene>
<dbReference type="AlphaFoldDB" id="A0A5C5YRF1"/>
<keyword evidence="3" id="KW-1185">Reference proteome</keyword>
<accession>A0A5C5YRF1</accession>
<evidence type="ECO:0000313" key="3">
    <source>
        <dbReference type="Proteomes" id="UP000318478"/>
    </source>
</evidence>
<evidence type="ECO:0000313" key="2">
    <source>
        <dbReference type="EMBL" id="TWT77522.1"/>
    </source>
</evidence>
<protein>
    <recommendedName>
        <fullName evidence="4">DUF1552 domain-containing protein</fullName>
    </recommendedName>
</protein>
<keyword evidence="1" id="KW-0732">Signal</keyword>
<sequence precursor="true">MYPTSRRRFLKALGVTPAALPFVLNLPSLAANAPGAGLRKKRLVVVFSPNGVIPQNFWPDADAESLVLPASLAPLEPFRDQLVTLQGVNNDVKGDGDDHMRGIGCMLTGAELMPGNIQGGGHTPAGWSSGLSVDQEIKNTLQADPATRTRFGSLEFGVHVPDQADTWTRMIYGGPNKPIAPISNPYQMFDKLYGSRRDNELVKSVLDDIQADFKQVESLVGEEDRRLLAEHAELVRGMEQTLAADNGAGLDHVVPALEPDVGDQNDEVPKISRMQIELMVSSFLADFTRVASLQYTRSVGGLRLRWLGIDEGHHELSHEPDKNDEAVDKLTRINAWYCGEIAHLAQRLAETPEPGGGGSLLDNTVIVWTNELGKGNSHTHIDTPFVLIGGGLGIPGGRALNLGGVSHNRLLLWLAQQFGSKVETFGNPDYCGDGPVTGLA</sequence>
<dbReference type="Pfam" id="PF07586">
    <property type="entry name" value="HXXSHH"/>
    <property type="match status" value="1"/>
</dbReference>
<evidence type="ECO:0000256" key="1">
    <source>
        <dbReference type="SAM" id="SignalP"/>
    </source>
</evidence>
<feature type="signal peptide" evidence="1">
    <location>
        <begin position="1"/>
        <end position="30"/>
    </location>
</feature>
<dbReference type="InterPro" id="IPR019546">
    <property type="entry name" value="TAT_signal_bac_arc"/>
</dbReference>
<dbReference type="RefSeq" id="WP_146586732.1">
    <property type="nucleotide sequence ID" value="NZ_SJPO01000004.1"/>
</dbReference>
<evidence type="ECO:0008006" key="4">
    <source>
        <dbReference type="Google" id="ProtNLM"/>
    </source>
</evidence>
<reference evidence="2 3" key="1">
    <citation type="submission" date="2019-02" db="EMBL/GenBank/DDBJ databases">
        <title>Deep-cultivation of Planctomycetes and their phenomic and genomic characterization uncovers novel biology.</title>
        <authorList>
            <person name="Wiegand S."/>
            <person name="Jogler M."/>
            <person name="Boedeker C."/>
            <person name="Pinto D."/>
            <person name="Vollmers J."/>
            <person name="Rivas-Marin E."/>
            <person name="Kohn T."/>
            <person name="Peeters S.H."/>
            <person name="Heuer A."/>
            <person name="Rast P."/>
            <person name="Oberbeckmann S."/>
            <person name="Bunk B."/>
            <person name="Jeske O."/>
            <person name="Meyerdierks A."/>
            <person name="Storesund J.E."/>
            <person name="Kallscheuer N."/>
            <person name="Luecker S."/>
            <person name="Lage O.M."/>
            <person name="Pohl T."/>
            <person name="Merkel B.J."/>
            <person name="Hornburger P."/>
            <person name="Mueller R.-W."/>
            <person name="Bruemmer F."/>
            <person name="Labrenz M."/>
            <person name="Spormann A.M."/>
            <person name="Op Den Camp H."/>
            <person name="Overmann J."/>
            <person name="Amann R."/>
            <person name="Jetten M.S.M."/>
            <person name="Mascher T."/>
            <person name="Medema M.H."/>
            <person name="Devos D.P."/>
            <person name="Kaster A.-K."/>
            <person name="Ovreas L."/>
            <person name="Rohde M."/>
            <person name="Galperin M.Y."/>
            <person name="Jogler C."/>
        </authorList>
    </citation>
    <scope>NUCLEOTIDE SEQUENCE [LARGE SCALE GENOMIC DNA]</scope>
    <source>
        <strain evidence="2 3">Pla123a</strain>
    </source>
</reference>
<dbReference type="NCBIfam" id="TIGR01409">
    <property type="entry name" value="TAT_signal_seq"/>
    <property type="match status" value="1"/>
</dbReference>
<comment type="caution">
    <text evidence="2">The sequence shown here is derived from an EMBL/GenBank/DDBJ whole genome shotgun (WGS) entry which is preliminary data.</text>
</comment>
<dbReference type="EMBL" id="SJPO01000004">
    <property type="protein sequence ID" value="TWT77522.1"/>
    <property type="molecule type" value="Genomic_DNA"/>
</dbReference>
<dbReference type="InterPro" id="IPR011447">
    <property type="entry name" value="DUF1552"/>
</dbReference>
<dbReference type="PROSITE" id="PS51318">
    <property type="entry name" value="TAT"/>
    <property type="match status" value="1"/>
</dbReference>
<dbReference type="Proteomes" id="UP000318478">
    <property type="component" value="Unassembled WGS sequence"/>
</dbReference>
<dbReference type="InterPro" id="IPR006311">
    <property type="entry name" value="TAT_signal"/>
</dbReference>